<sequence>QFCDDNSTAQVGESPWNNSVPFIIIIFISAWPHCAHSDGDKVGNTREVIKFGFGTT</sequence>
<dbReference type="EMBL" id="OY731400">
    <property type="protein sequence ID" value="CAJ1939068.1"/>
    <property type="molecule type" value="Genomic_DNA"/>
</dbReference>
<feature type="non-terminal residue" evidence="1">
    <location>
        <position position="1"/>
    </location>
</feature>
<keyword evidence="2" id="KW-1185">Reference proteome</keyword>
<gene>
    <name evidence="1" type="ORF">AYBTSS11_LOCUS8935</name>
</gene>
<evidence type="ECO:0000313" key="2">
    <source>
        <dbReference type="Proteomes" id="UP001189624"/>
    </source>
</evidence>
<name>A0AA86S1Q0_9FABA</name>
<reference evidence="1" key="1">
    <citation type="submission" date="2023-10" db="EMBL/GenBank/DDBJ databases">
        <authorList>
            <person name="Domelevo Entfellner J.-B."/>
        </authorList>
    </citation>
    <scope>NUCLEOTIDE SEQUENCE</scope>
</reference>
<dbReference type="AlphaFoldDB" id="A0AA86S1Q0"/>
<accession>A0AA86S1Q0</accession>
<dbReference type="Proteomes" id="UP001189624">
    <property type="component" value="Chromosome 3"/>
</dbReference>
<protein>
    <submittedName>
        <fullName evidence="1">Uncharacterized protein</fullName>
    </submittedName>
</protein>
<evidence type="ECO:0000313" key="1">
    <source>
        <dbReference type="EMBL" id="CAJ1939068.1"/>
    </source>
</evidence>
<dbReference type="Gramene" id="rna-AYBTSS11_LOCUS8935">
    <property type="protein sequence ID" value="CAJ1939068.1"/>
    <property type="gene ID" value="gene-AYBTSS11_LOCUS8935"/>
</dbReference>
<feature type="non-terminal residue" evidence="1">
    <location>
        <position position="56"/>
    </location>
</feature>
<organism evidence="1 2">
    <name type="scientific">Sphenostylis stenocarpa</name>
    <dbReference type="NCBI Taxonomy" id="92480"/>
    <lineage>
        <taxon>Eukaryota</taxon>
        <taxon>Viridiplantae</taxon>
        <taxon>Streptophyta</taxon>
        <taxon>Embryophyta</taxon>
        <taxon>Tracheophyta</taxon>
        <taxon>Spermatophyta</taxon>
        <taxon>Magnoliopsida</taxon>
        <taxon>eudicotyledons</taxon>
        <taxon>Gunneridae</taxon>
        <taxon>Pentapetalae</taxon>
        <taxon>rosids</taxon>
        <taxon>fabids</taxon>
        <taxon>Fabales</taxon>
        <taxon>Fabaceae</taxon>
        <taxon>Papilionoideae</taxon>
        <taxon>50 kb inversion clade</taxon>
        <taxon>NPAAA clade</taxon>
        <taxon>indigoferoid/millettioid clade</taxon>
        <taxon>Phaseoleae</taxon>
        <taxon>Sphenostylis</taxon>
    </lineage>
</organism>
<proteinExistence type="predicted"/>